<dbReference type="AlphaFoldDB" id="A0A2P2JZC4"/>
<organism evidence="1">
    <name type="scientific">Rhizophora mucronata</name>
    <name type="common">Asiatic mangrove</name>
    <dbReference type="NCBI Taxonomy" id="61149"/>
    <lineage>
        <taxon>Eukaryota</taxon>
        <taxon>Viridiplantae</taxon>
        <taxon>Streptophyta</taxon>
        <taxon>Embryophyta</taxon>
        <taxon>Tracheophyta</taxon>
        <taxon>Spermatophyta</taxon>
        <taxon>Magnoliopsida</taxon>
        <taxon>eudicotyledons</taxon>
        <taxon>Gunneridae</taxon>
        <taxon>Pentapetalae</taxon>
        <taxon>rosids</taxon>
        <taxon>fabids</taxon>
        <taxon>Malpighiales</taxon>
        <taxon>Rhizophoraceae</taxon>
        <taxon>Rhizophora</taxon>
    </lineage>
</organism>
<dbReference type="EMBL" id="GGEC01018292">
    <property type="protein sequence ID" value="MBW98775.1"/>
    <property type="molecule type" value="Transcribed_RNA"/>
</dbReference>
<evidence type="ECO:0000313" key="1">
    <source>
        <dbReference type="EMBL" id="MBW98775.1"/>
    </source>
</evidence>
<sequence length="76" mass="8874">MASACNIRNRIRNILELNLCWKTVNKKSKMKHWKDIGIDKETLCNWDGIHTRQHSIEMQSITLNTHQIALNETSKA</sequence>
<reference evidence="1" key="1">
    <citation type="submission" date="2018-02" db="EMBL/GenBank/DDBJ databases">
        <title>Rhizophora mucronata_Transcriptome.</title>
        <authorList>
            <person name="Meera S.P."/>
            <person name="Sreeshan A."/>
            <person name="Augustine A."/>
        </authorList>
    </citation>
    <scope>NUCLEOTIDE SEQUENCE</scope>
    <source>
        <tissue evidence="1">Leaf</tissue>
    </source>
</reference>
<name>A0A2P2JZC4_RHIMU</name>
<accession>A0A2P2JZC4</accession>
<protein>
    <submittedName>
        <fullName evidence="1">Uncharacterized protein LOC105633093</fullName>
    </submittedName>
</protein>
<proteinExistence type="predicted"/>
<dbReference type="EMBL" id="GGEC01018294">
    <property type="protein sequence ID" value="MBW98777.1"/>
    <property type="molecule type" value="Transcribed_RNA"/>
</dbReference>